<keyword evidence="2" id="KW-1185">Reference proteome</keyword>
<dbReference type="PROSITE" id="PS51257">
    <property type="entry name" value="PROKAR_LIPOPROTEIN"/>
    <property type="match status" value="1"/>
</dbReference>
<accession>A0ABR8VBN3</accession>
<dbReference type="RefSeq" id="WP_191710160.1">
    <property type="nucleotide sequence ID" value="NZ_JACSPQ010000006.1"/>
</dbReference>
<organism evidence="1 2">
    <name type="scientific">Phocaeicola faecium</name>
    <dbReference type="NCBI Taxonomy" id="2762213"/>
    <lineage>
        <taxon>Bacteria</taxon>
        <taxon>Pseudomonadati</taxon>
        <taxon>Bacteroidota</taxon>
        <taxon>Bacteroidia</taxon>
        <taxon>Bacteroidales</taxon>
        <taxon>Bacteroidaceae</taxon>
        <taxon>Phocaeicola</taxon>
    </lineage>
</organism>
<gene>
    <name evidence="1" type="ORF">H9626_08105</name>
</gene>
<name>A0ABR8VBN3_9BACT</name>
<comment type="caution">
    <text evidence="1">The sequence shown here is derived from an EMBL/GenBank/DDBJ whole genome shotgun (WGS) entry which is preliminary data.</text>
</comment>
<proteinExistence type="predicted"/>
<sequence>MKTFNNTSTVQPLFLFFFIITLFSCNNNDFYEINNNRKSSTITSRSINTQIDTTINKSPFSYYPPSISLELLYKSGSGLIYSVEPRNISTSDDGKEPAYFRIKCHQDISHVRIDWIYTGTPSNRYPKEYTQKSTDGYFYIKELIYEQFEIGVYLATVGYPDPSRPDSIPPITSTTEIRGYKAKKL</sequence>
<reference evidence="1 2" key="1">
    <citation type="submission" date="2020-08" db="EMBL/GenBank/DDBJ databases">
        <title>A Genomic Blueprint of the Chicken Gut Microbiome.</title>
        <authorList>
            <person name="Gilroy R."/>
            <person name="Ravi A."/>
            <person name="Getino M."/>
            <person name="Pursley I."/>
            <person name="Horton D.L."/>
            <person name="Alikhan N.-F."/>
            <person name="Baker D."/>
            <person name="Gharbi K."/>
            <person name="Hall N."/>
            <person name="Watson M."/>
            <person name="Adriaenssens E.M."/>
            <person name="Foster-Nyarko E."/>
            <person name="Jarju S."/>
            <person name="Secka A."/>
            <person name="Antonio M."/>
            <person name="Oren A."/>
            <person name="Chaudhuri R."/>
            <person name="La Ragione R.M."/>
            <person name="Hildebrand F."/>
            <person name="Pallen M.J."/>
        </authorList>
    </citation>
    <scope>NUCLEOTIDE SEQUENCE [LARGE SCALE GENOMIC DNA]</scope>
    <source>
        <strain evidence="1 2">Sa1YUN3</strain>
    </source>
</reference>
<evidence type="ECO:0008006" key="3">
    <source>
        <dbReference type="Google" id="ProtNLM"/>
    </source>
</evidence>
<evidence type="ECO:0000313" key="2">
    <source>
        <dbReference type="Proteomes" id="UP000616346"/>
    </source>
</evidence>
<protein>
    <recommendedName>
        <fullName evidence="3">Lipoprotein</fullName>
    </recommendedName>
</protein>
<evidence type="ECO:0000313" key="1">
    <source>
        <dbReference type="EMBL" id="MBD8002177.1"/>
    </source>
</evidence>
<dbReference type="Proteomes" id="UP000616346">
    <property type="component" value="Unassembled WGS sequence"/>
</dbReference>
<dbReference type="EMBL" id="JACSPQ010000006">
    <property type="protein sequence ID" value="MBD8002177.1"/>
    <property type="molecule type" value="Genomic_DNA"/>
</dbReference>